<comment type="caution">
    <text evidence="1">The sequence shown here is derived from an EMBL/GenBank/DDBJ whole genome shotgun (WGS) entry which is preliminary data.</text>
</comment>
<dbReference type="RefSeq" id="WP_070370176.1">
    <property type="nucleotide sequence ID" value="NZ_LKEU01000017.1"/>
</dbReference>
<evidence type="ECO:0000313" key="2">
    <source>
        <dbReference type="Proteomes" id="UP000176244"/>
    </source>
</evidence>
<dbReference type="InterPro" id="IPR029063">
    <property type="entry name" value="SAM-dependent_MTases_sf"/>
</dbReference>
<accession>A0A1F2PLY9</accession>
<dbReference type="EMBL" id="LKEU01000017">
    <property type="protein sequence ID" value="OFV71706.1"/>
    <property type="molecule type" value="Genomic_DNA"/>
</dbReference>
<dbReference type="GO" id="GO:0032259">
    <property type="term" value="P:methylation"/>
    <property type="evidence" value="ECO:0007669"/>
    <property type="project" value="UniProtKB-KW"/>
</dbReference>
<name>A0A1F2PLY9_9FIRM</name>
<dbReference type="PANTHER" id="PTHR38451:SF1">
    <property type="entry name" value="TRNA (ADENINE(22)-N(1))-METHYLTRANSFERASE"/>
    <property type="match status" value="1"/>
</dbReference>
<dbReference type="InterPro" id="IPR006901">
    <property type="entry name" value="TrmK"/>
</dbReference>
<dbReference type="PANTHER" id="PTHR38451">
    <property type="entry name" value="TRNA (ADENINE(22)-N(1))-METHYLTRANSFERASE"/>
    <property type="match status" value="1"/>
</dbReference>
<dbReference type="PIRSF" id="PIRSF018637">
    <property type="entry name" value="TrmK"/>
    <property type="match status" value="1"/>
</dbReference>
<protein>
    <submittedName>
        <fullName evidence="1">tRNA (Adenine(22)-N(1))-methyltransferase</fullName>
        <ecNumber evidence="1">2.1.1.217</ecNumber>
    </submittedName>
</protein>
<dbReference type="Pfam" id="PF12847">
    <property type="entry name" value="Methyltransf_18"/>
    <property type="match status" value="1"/>
</dbReference>
<sequence>MKIKLSPRLEVIAGCVTGACSMADIGTDHGYLPAYLVENKGVCRAIASDINQQPLKKAQKIIDAQQLQKQIETRLGSGLSVLKPGEVEVVVMAGMGGLLIRDLLKAQPAVARAAKKLVLQPMNNQAVLRRYLETAGFLITREELAREGDRVYEIIVAEPGAMIVTTPLEYKLGFEYYRHQHPLLGALIDRKIFLEQQIVTSTRGRTTAVAAKQFQESSRFIEKLNEVKKCLSN</sequence>
<dbReference type="SUPFAM" id="SSF53335">
    <property type="entry name" value="S-adenosyl-L-methionine-dependent methyltransferases"/>
    <property type="match status" value="1"/>
</dbReference>
<evidence type="ECO:0000313" key="1">
    <source>
        <dbReference type="EMBL" id="OFV71706.1"/>
    </source>
</evidence>
<gene>
    <name evidence="1" type="primary">trmK</name>
    <name evidence="1" type="ORF">ACWI_08310</name>
</gene>
<dbReference type="AlphaFoldDB" id="A0A1F2PLY9"/>
<dbReference type="GO" id="GO:0160105">
    <property type="term" value="F:tRNA (adenine(22)-N1)-methyltransferase activity"/>
    <property type="evidence" value="ECO:0007669"/>
    <property type="project" value="UniProtKB-EC"/>
</dbReference>
<dbReference type="EC" id="2.1.1.217" evidence="1"/>
<organism evidence="1 2">
    <name type="scientific">Acetobacterium wieringae</name>
    <dbReference type="NCBI Taxonomy" id="52694"/>
    <lineage>
        <taxon>Bacteria</taxon>
        <taxon>Bacillati</taxon>
        <taxon>Bacillota</taxon>
        <taxon>Clostridia</taxon>
        <taxon>Eubacteriales</taxon>
        <taxon>Eubacteriaceae</taxon>
        <taxon>Acetobacterium</taxon>
    </lineage>
</organism>
<proteinExistence type="predicted"/>
<reference evidence="1 2" key="1">
    <citation type="submission" date="2015-09" db="EMBL/GenBank/DDBJ databases">
        <title>Genome sequence of Acetobacterium wieringae DSM 1911.</title>
        <authorList>
            <person name="Poehlein A."/>
            <person name="Bengelsdorf F.R."/>
            <person name="Schiel-Bengelsdorf B."/>
            <person name="Duerre P."/>
            <person name="Daniel R."/>
        </authorList>
    </citation>
    <scope>NUCLEOTIDE SEQUENCE [LARGE SCALE GENOMIC DNA]</scope>
    <source>
        <strain evidence="1 2">DSM 1911</strain>
    </source>
</reference>
<keyword evidence="1" id="KW-0489">Methyltransferase</keyword>
<dbReference type="Gene3D" id="3.40.50.150">
    <property type="entry name" value="Vaccinia Virus protein VP39"/>
    <property type="match status" value="1"/>
</dbReference>
<keyword evidence="1" id="KW-0808">Transferase</keyword>
<dbReference type="Proteomes" id="UP000176244">
    <property type="component" value="Unassembled WGS sequence"/>
</dbReference>
<dbReference type="STRING" id="52694.ACWI_08310"/>
<dbReference type="OrthoDB" id="5881184at2"/>